<evidence type="ECO:0000313" key="4">
    <source>
        <dbReference type="Proteomes" id="UP000253664"/>
    </source>
</evidence>
<evidence type="ECO:0000256" key="1">
    <source>
        <dbReference type="ARBA" id="ARBA00004173"/>
    </source>
</evidence>
<evidence type="ECO:0000313" key="3">
    <source>
        <dbReference type="EMBL" id="RCI10451.1"/>
    </source>
</evidence>
<proteinExistence type="predicted"/>
<sequence length="254" mass="27580">MLTIRQGCALLRRRPPTAPQPVACRLTRYYMHSQSTDDTCKLPDASSAQHSDLASFVDYAQRYGVNSQSTVYVGTHYEYTVAESLARLGFSLRRVGGASDLGTDLVGTWALPTFPRPMRVLLQCKAGVARVGPHYVRELEGAYTGAPAGWRGNDVLAVLVCERPATRGIRNSLGRSRWPMAFLCCSRRGHLSQLLWNGRAEDEGLEGLGVAVRHADDATTPSQLILTCNGVTLGRVDDDGDVPAAVEGDFSLSI</sequence>
<comment type="caution">
    <text evidence="3">The sequence shown here is derived from an EMBL/GenBank/DDBJ whole genome shotgun (WGS) entry which is preliminary data.</text>
</comment>
<dbReference type="GO" id="GO:0005739">
    <property type="term" value="C:mitochondrion"/>
    <property type="evidence" value="ECO:0007669"/>
    <property type="project" value="UniProtKB-SubCell"/>
</dbReference>
<dbReference type="InterPro" id="IPR018828">
    <property type="entry name" value="RRG7"/>
</dbReference>
<comment type="subcellular location">
    <subcellularLocation>
        <location evidence="1">Mitochondrion</location>
    </subcellularLocation>
</comment>
<dbReference type="Pfam" id="PF10356">
    <property type="entry name" value="RRG7"/>
    <property type="match status" value="2"/>
</dbReference>
<dbReference type="Proteomes" id="UP000253664">
    <property type="component" value="Unassembled WGS sequence"/>
</dbReference>
<dbReference type="EMBL" id="LKCN02000012">
    <property type="protein sequence ID" value="RCI10451.1"/>
    <property type="molecule type" value="Genomic_DNA"/>
</dbReference>
<reference evidence="3 4" key="1">
    <citation type="journal article" date="2015" name="BMC Genomics">
        <title>Insights from the genome of Ophiocordyceps polyrhachis-furcata to pathogenicity and host specificity in insect fungi.</title>
        <authorList>
            <person name="Wichadakul D."/>
            <person name="Kobmoo N."/>
            <person name="Ingsriswang S."/>
            <person name="Tangphatsornruang S."/>
            <person name="Chantasingh D."/>
            <person name="Luangsa-ard J.J."/>
            <person name="Eurwilaichitr L."/>
        </authorList>
    </citation>
    <scope>NUCLEOTIDE SEQUENCE [LARGE SCALE GENOMIC DNA]</scope>
    <source>
        <strain evidence="3 4">BCC 54312</strain>
    </source>
</reference>
<dbReference type="PANTHER" id="PTHR28133:SF1">
    <property type="entry name" value="REQUIRED FOR RESPIRATORY GROWTH PROTEIN 7, MITOCHONDRIAL"/>
    <property type="match status" value="1"/>
</dbReference>
<dbReference type="OrthoDB" id="20734at2759"/>
<gene>
    <name evidence="3" type="ORF">L249_4327</name>
</gene>
<dbReference type="AlphaFoldDB" id="A0A367L7R1"/>
<evidence type="ECO:0000256" key="2">
    <source>
        <dbReference type="ARBA" id="ARBA00023128"/>
    </source>
</evidence>
<accession>A0A367L7R1</accession>
<keyword evidence="2" id="KW-0496">Mitochondrion</keyword>
<organism evidence="3 4">
    <name type="scientific">Ophiocordyceps polyrhachis-furcata BCC 54312</name>
    <dbReference type="NCBI Taxonomy" id="1330021"/>
    <lineage>
        <taxon>Eukaryota</taxon>
        <taxon>Fungi</taxon>
        <taxon>Dikarya</taxon>
        <taxon>Ascomycota</taxon>
        <taxon>Pezizomycotina</taxon>
        <taxon>Sordariomycetes</taxon>
        <taxon>Hypocreomycetidae</taxon>
        <taxon>Hypocreales</taxon>
        <taxon>Ophiocordycipitaceae</taxon>
        <taxon>Ophiocordyceps</taxon>
    </lineage>
</organism>
<dbReference type="PANTHER" id="PTHR28133">
    <property type="entry name" value="REQUIRED FOR RESPIRATORY GROWTH PROTEIN 7, MITOCHONDRIAL"/>
    <property type="match status" value="1"/>
</dbReference>
<keyword evidence="4" id="KW-1185">Reference proteome</keyword>
<name>A0A367L7R1_9HYPO</name>
<protein>
    <recommendedName>
        <fullName evidence="5">Required for respiratory growth protein 7, mitochondrial</fullName>
    </recommendedName>
</protein>
<evidence type="ECO:0008006" key="5">
    <source>
        <dbReference type="Google" id="ProtNLM"/>
    </source>
</evidence>